<dbReference type="InterPro" id="IPR044865">
    <property type="entry name" value="MRH_dom"/>
</dbReference>
<dbReference type="InterPro" id="IPR009011">
    <property type="entry name" value="Man6P_isomerase_rcpt-bd_dom_sf"/>
</dbReference>
<reference evidence="10" key="1">
    <citation type="submission" date="2025-08" db="UniProtKB">
        <authorList>
            <consortium name="RefSeq"/>
        </authorList>
    </citation>
    <scope>IDENTIFICATION</scope>
</reference>
<dbReference type="PANTHER" id="PTHR15414">
    <property type="entry name" value="OS-9-RELATED"/>
    <property type="match status" value="1"/>
</dbReference>
<feature type="compositionally biased region" description="Basic and acidic residues" evidence="6">
    <location>
        <begin position="556"/>
        <end position="571"/>
    </location>
</feature>
<keyword evidence="9" id="KW-1185">Reference proteome</keyword>
<evidence type="ECO:0000256" key="2">
    <source>
        <dbReference type="ARBA" id="ARBA00022729"/>
    </source>
</evidence>
<dbReference type="InterPro" id="IPR045149">
    <property type="entry name" value="OS-9-like"/>
</dbReference>
<organism evidence="9 10">
    <name type="scientific">Hydra vulgaris</name>
    <name type="common">Hydra</name>
    <name type="synonym">Hydra attenuata</name>
    <dbReference type="NCBI Taxonomy" id="6087"/>
    <lineage>
        <taxon>Eukaryota</taxon>
        <taxon>Metazoa</taxon>
        <taxon>Cnidaria</taxon>
        <taxon>Hydrozoa</taxon>
        <taxon>Hydroidolina</taxon>
        <taxon>Anthoathecata</taxon>
        <taxon>Aplanulata</taxon>
        <taxon>Hydridae</taxon>
        <taxon>Hydra</taxon>
    </lineage>
</organism>
<dbReference type="Proteomes" id="UP001652625">
    <property type="component" value="Chromosome 11"/>
</dbReference>
<evidence type="ECO:0000256" key="7">
    <source>
        <dbReference type="SAM" id="SignalP"/>
    </source>
</evidence>
<feature type="region of interest" description="Disordered" evidence="6">
    <location>
        <begin position="556"/>
        <end position="633"/>
    </location>
</feature>
<evidence type="ECO:0000313" key="9">
    <source>
        <dbReference type="Proteomes" id="UP001652625"/>
    </source>
</evidence>
<protein>
    <submittedName>
        <fullName evidence="10">Protein OS-9 isoform X3</fullName>
    </submittedName>
</protein>
<dbReference type="Pfam" id="PF07915">
    <property type="entry name" value="PRKCSH"/>
    <property type="match status" value="1"/>
</dbReference>
<feature type="compositionally biased region" description="Acidic residues" evidence="6">
    <location>
        <begin position="749"/>
        <end position="771"/>
    </location>
</feature>
<feature type="signal peptide" evidence="7">
    <location>
        <begin position="1"/>
        <end position="27"/>
    </location>
</feature>
<evidence type="ECO:0000256" key="1">
    <source>
        <dbReference type="ARBA" id="ARBA00004240"/>
    </source>
</evidence>
<gene>
    <name evidence="10" type="primary">LOC100215933</name>
</gene>
<feature type="compositionally biased region" description="Basic and acidic residues" evidence="6">
    <location>
        <begin position="606"/>
        <end position="630"/>
    </location>
</feature>
<dbReference type="PROSITE" id="PS51914">
    <property type="entry name" value="MRH"/>
    <property type="match status" value="1"/>
</dbReference>
<feature type="region of interest" description="Disordered" evidence="6">
    <location>
        <begin position="743"/>
        <end position="771"/>
    </location>
</feature>
<feature type="domain" description="MRH" evidence="8">
    <location>
        <begin position="106"/>
        <end position="221"/>
    </location>
</feature>
<sequence>MARNMKKYTFFRCGILWLSMLISNLKSQSFLDMEEISRMKYGVIISNNPVLFNEKIGENELIISSKHGQQYVCTLPEIQVDLNVEQKNSNFHYSLVTKILDEAFNRSCLTYHKGWWSYNVCHKDKIEQFHVENDAKISSVTLLGFYESEDYSNVSVSESEMLNGPVHNQKYTNGAICDLTSKPRSSVVKYICGENNAVLQVDEPESCQYVVTISSIKLCSHPLFKKQEENEHFNMVCSPSLSQDAYSKYLKLKKNKQANSKELKGKNKEKEAAANKKPDIKNIFQDLKDTATGLGMLFGSFFGELGESMQKIAAPIKSEAEEKQIISSKNVSPIVTEDIPPSEGKQDHSKREKISAEIFEDNQKTELNKLPLEGNTKSSKISPLETDVADKFYSQKGQLSIEYSQLKESAKDEIQMSKKMLEKMQKKVDESETPAEKIEWEKLVKLLKEDIKKFEDQMSVLDQQMTEIEKVENEAERNLHIVNDEITSERKLKKIASALKSTNKFEKSLIDHTTEKLSNSKLKNAEASESSLSASLKQLDKIYKIFQKGIRDIQMKDNDAKPKDSQDEIIKKNSVNQNSKSSKLSKHVSSINDKDQNGMSIPNEEINDKKNTDDKMTKHSKTLENDKESNENDENMLEVKFGVQSFDDLANEIDMDDGDENLVDKNAKDIEVAVKKQLQEAGFKMNDNIKIKIITSKEKFDKYNANSKLLSTSGSFDFKDLLMGLLGNSKEKETEENRYNALQSNYDTVYDENEAEEENKLEEGDWNDEVV</sequence>
<dbReference type="InterPro" id="IPR012913">
    <property type="entry name" value="OS9-like_dom"/>
</dbReference>
<evidence type="ECO:0000313" key="10">
    <source>
        <dbReference type="RefSeq" id="XP_065666930.1"/>
    </source>
</evidence>
<keyword evidence="3" id="KW-0256">Endoplasmic reticulum</keyword>
<comment type="subcellular location">
    <subcellularLocation>
        <location evidence="1">Endoplasmic reticulum</location>
    </subcellularLocation>
</comment>
<name>A0ABM4CY96_HYDVU</name>
<keyword evidence="4" id="KW-1015">Disulfide bond</keyword>
<evidence type="ECO:0000259" key="8">
    <source>
        <dbReference type="PROSITE" id="PS51914"/>
    </source>
</evidence>
<evidence type="ECO:0000256" key="4">
    <source>
        <dbReference type="ARBA" id="ARBA00023157"/>
    </source>
</evidence>
<evidence type="ECO:0000256" key="6">
    <source>
        <dbReference type="SAM" id="MobiDB-lite"/>
    </source>
</evidence>
<proteinExistence type="predicted"/>
<dbReference type="SUPFAM" id="SSF50911">
    <property type="entry name" value="Mannose 6-phosphate receptor domain"/>
    <property type="match status" value="1"/>
</dbReference>
<feature type="chain" id="PRO_5046410888" evidence="7">
    <location>
        <begin position="28"/>
        <end position="771"/>
    </location>
</feature>
<dbReference type="PANTHER" id="PTHR15414:SF5">
    <property type="entry name" value="PROTEIN OS-9"/>
    <property type="match status" value="1"/>
</dbReference>
<evidence type="ECO:0000256" key="5">
    <source>
        <dbReference type="SAM" id="Coils"/>
    </source>
</evidence>
<feature type="coiled-coil region" evidence="5">
    <location>
        <begin position="407"/>
        <end position="485"/>
    </location>
</feature>
<keyword evidence="2 7" id="KW-0732">Signal</keyword>
<dbReference type="GeneID" id="100215933"/>
<feature type="compositionally biased region" description="Low complexity" evidence="6">
    <location>
        <begin position="572"/>
        <end position="590"/>
    </location>
</feature>
<accession>A0ABM4CY96</accession>
<dbReference type="Gene3D" id="2.70.130.10">
    <property type="entry name" value="Mannose-6-phosphate receptor binding domain"/>
    <property type="match status" value="1"/>
</dbReference>
<dbReference type="RefSeq" id="XP_065666930.1">
    <property type="nucleotide sequence ID" value="XM_065810858.1"/>
</dbReference>
<evidence type="ECO:0000256" key="3">
    <source>
        <dbReference type="ARBA" id="ARBA00022824"/>
    </source>
</evidence>
<keyword evidence="5" id="KW-0175">Coiled coil</keyword>